<protein>
    <submittedName>
        <fullName evidence="1">Uncharacterized protein</fullName>
    </submittedName>
</protein>
<dbReference type="EMBL" id="QWET01000006">
    <property type="protein sequence ID" value="RIH65288.1"/>
    <property type="molecule type" value="Genomic_DNA"/>
</dbReference>
<evidence type="ECO:0000313" key="1">
    <source>
        <dbReference type="EMBL" id="RIH65288.1"/>
    </source>
</evidence>
<reference evidence="1 2" key="1">
    <citation type="journal article" date="2015" name="Int. J. Syst. Evol. Microbiol.">
        <title>Mariniphaga sediminis sp. nov., isolated from coastal sediment.</title>
        <authorList>
            <person name="Wang F.Q."/>
            <person name="Shen Q.Y."/>
            <person name="Chen G.J."/>
            <person name="Du Z.J."/>
        </authorList>
    </citation>
    <scope>NUCLEOTIDE SEQUENCE [LARGE SCALE GENOMIC DNA]</scope>
    <source>
        <strain evidence="1 2">SY21</strain>
    </source>
</reference>
<keyword evidence="2" id="KW-1185">Reference proteome</keyword>
<dbReference type="AlphaFoldDB" id="A0A399D272"/>
<organism evidence="1 2">
    <name type="scientific">Mariniphaga sediminis</name>
    <dbReference type="NCBI Taxonomy" id="1628158"/>
    <lineage>
        <taxon>Bacteria</taxon>
        <taxon>Pseudomonadati</taxon>
        <taxon>Bacteroidota</taxon>
        <taxon>Bacteroidia</taxon>
        <taxon>Marinilabiliales</taxon>
        <taxon>Prolixibacteraceae</taxon>
        <taxon>Mariniphaga</taxon>
    </lineage>
</organism>
<evidence type="ECO:0000313" key="2">
    <source>
        <dbReference type="Proteomes" id="UP000266441"/>
    </source>
</evidence>
<accession>A0A399D272</accession>
<gene>
    <name evidence="1" type="ORF">D1164_09120</name>
</gene>
<comment type="caution">
    <text evidence="1">The sequence shown here is derived from an EMBL/GenBank/DDBJ whole genome shotgun (WGS) entry which is preliminary data.</text>
</comment>
<sequence length="60" mass="6599">MKENTKVLLQDKLNKTGDVILCGNKAKNTDIATATARLFNAVSVQKNKPGRSSYFVTMPK</sequence>
<name>A0A399D272_9BACT</name>
<proteinExistence type="predicted"/>
<dbReference type="Proteomes" id="UP000266441">
    <property type="component" value="Unassembled WGS sequence"/>
</dbReference>